<evidence type="ECO:0000313" key="3">
    <source>
        <dbReference type="Proteomes" id="UP000289738"/>
    </source>
</evidence>
<feature type="compositionally biased region" description="Pro residues" evidence="1">
    <location>
        <begin position="7"/>
        <end position="16"/>
    </location>
</feature>
<sequence length="682" mass="77524">MHEVHTPPLPSTPPPSCVCHSHSALAKNPPSSKFKKTKTQNQNPSFFNDSIAAIRGCRRLRGFPLHQGYETKPSILALLGIHPPAAFLQSSKRQKPKTKTLASSMVPPIRGCRRLCDFPFRQGSETKSSVLALLDVHPSVGFLFELLAIVSSFDVSSSSCSPSRSTVVEEDEFLKPPPNVSNKRRKKVIGLDDLLTDHLRELEKLKEEQNEQEKPKTKKAKKDASSYDDDEDPREAYLTKLLKDFGEEEDIPLWGVKVFGDKKAFPPLEFPELGSCNLLQSFLNSELNSVVELAAEKGDNFLEGLLINGWLPKLAFLCGHIEKPVAIWSFNTMLYSSNEELRNSSSDFWCAVLSSRKEVDQLPVEIAWFPEYSDLRTALDTHGFLFEFSSSGEPKNLDSDTGEPPQNIRAWLKFVTACCLIRSKRPVFSVVEAEELIEIIICLFLDRQFQGLLVLLNDCVEAIVNYFTDQEWHSKSEELIEIIICLFLDHQFLGLLVLLNDCVEAIVNYFTVQGWHSSCENIAKFIASRVSKNLNCIQFVECIPVASSRCKQLKSAMVYQNLLSYFDGFLCQAHNEEDILRLLRAINFKDKSCDFFKMYIHLVLTENWVLSNSLIEDNPVIYEMFCLFLRQCSSLISASDLRSYASMVRHRAAYLMHFSIYNILFTSWINMNTIKYKQSCSC</sequence>
<evidence type="ECO:0000313" key="2">
    <source>
        <dbReference type="EMBL" id="RYR74429.1"/>
    </source>
</evidence>
<gene>
    <name evidence="2" type="ORF">Ahy_A02g009144</name>
</gene>
<dbReference type="AlphaFoldDB" id="A0A445EGA2"/>
<organism evidence="2 3">
    <name type="scientific">Arachis hypogaea</name>
    <name type="common">Peanut</name>
    <dbReference type="NCBI Taxonomy" id="3818"/>
    <lineage>
        <taxon>Eukaryota</taxon>
        <taxon>Viridiplantae</taxon>
        <taxon>Streptophyta</taxon>
        <taxon>Embryophyta</taxon>
        <taxon>Tracheophyta</taxon>
        <taxon>Spermatophyta</taxon>
        <taxon>Magnoliopsida</taxon>
        <taxon>eudicotyledons</taxon>
        <taxon>Gunneridae</taxon>
        <taxon>Pentapetalae</taxon>
        <taxon>rosids</taxon>
        <taxon>fabids</taxon>
        <taxon>Fabales</taxon>
        <taxon>Fabaceae</taxon>
        <taxon>Papilionoideae</taxon>
        <taxon>50 kb inversion clade</taxon>
        <taxon>dalbergioids sensu lato</taxon>
        <taxon>Dalbergieae</taxon>
        <taxon>Pterocarpus clade</taxon>
        <taxon>Arachis</taxon>
    </lineage>
</organism>
<feature type="compositionally biased region" description="Basic and acidic residues" evidence="1">
    <location>
        <begin position="203"/>
        <end position="215"/>
    </location>
</feature>
<evidence type="ECO:0000256" key="1">
    <source>
        <dbReference type="SAM" id="MobiDB-lite"/>
    </source>
</evidence>
<protein>
    <recommendedName>
        <fullName evidence="4">Coiled-coil SMC6 And NSE5 INteracting (CANIN) domain-containing protein</fullName>
    </recommendedName>
</protein>
<feature type="region of interest" description="Disordered" evidence="1">
    <location>
        <begin position="1"/>
        <end position="42"/>
    </location>
</feature>
<comment type="caution">
    <text evidence="2">The sequence shown here is derived from an EMBL/GenBank/DDBJ whole genome shotgun (WGS) entry which is preliminary data.</text>
</comment>
<dbReference type="PANTHER" id="PTHR37212">
    <property type="entry name" value="ACTIN PROTEIN 2/3 COMPLEX SUBUNIT-LIKE PROTEIN"/>
    <property type="match status" value="1"/>
</dbReference>
<dbReference type="EMBL" id="SDMP01000002">
    <property type="protein sequence ID" value="RYR74429.1"/>
    <property type="molecule type" value="Genomic_DNA"/>
</dbReference>
<dbReference type="PANTHER" id="PTHR37212:SF2">
    <property type="entry name" value="ACTIN PROTEIN 2_3 COMPLEX SUBUNIT-LIKE PROTEIN"/>
    <property type="match status" value="1"/>
</dbReference>
<feature type="region of interest" description="Disordered" evidence="1">
    <location>
        <begin position="203"/>
        <end position="232"/>
    </location>
</feature>
<evidence type="ECO:0008006" key="4">
    <source>
        <dbReference type="Google" id="ProtNLM"/>
    </source>
</evidence>
<feature type="region of interest" description="Disordered" evidence="1">
    <location>
        <begin position="155"/>
        <end position="179"/>
    </location>
</feature>
<keyword evidence="3" id="KW-1185">Reference proteome</keyword>
<accession>A0A445EGA2</accession>
<dbReference type="Proteomes" id="UP000289738">
    <property type="component" value="Chromosome A02"/>
</dbReference>
<reference evidence="2 3" key="1">
    <citation type="submission" date="2019-01" db="EMBL/GenBank/DDBJ databases">
        <title>Sequencing of cultivated peanut Arachis hypogaea provides insights into genome evolution and oil improvement.</title>
        <authorList>
            <person name="Chen X."/>
        </authorList>
    </citation>
    <scope>NUCLEOTIDE SEQUENCE [LARGE SCALE GENOMIC DNA]</scope>
    <source>
        <strain evidence="3">cv. Fuhuasheng</strain>
        <tissue evidence="2">Leaves</tissue>
    </source>
</reference>
<proteinExistence type="predicted"/>
<feature type="compositionally biased region" description="Low complexity" evidence="1">
    <location>
        <begin position="155"/>
        <end position="166"/>
    </location>
</feature>
<name>A0A445EGA2_ARAHY</name>